<dbReference type="InterPro" id="IPR043129">
    <property type="entry name" value="ATPase_NBD"/>
</dbReference>
<evidence type="ECO:0000313" key="3">
    <source>
        <dbReference type="Proteomes" id="UP000192472"/>
    </source>
</evidence>
<dbReference type="Pfam" id="PF00814">
    <property type="entry name" value="TsaD"/>
    <property type="match status" value="1"/>
</dbReference>
<feature type="domain" description="Gcp-like" evidence="1">
    <location>
        <begin position="33"/>
        <end position="216"/>
    </location>
</feature>
<dbReference type="GO" id="GO:0005829">
    <property type="term" value="C:cytosol"/>
    <property type="evidence" value="ECO:0007669"/>
    <property type="project" value="TreeGrafter"/>
</dbReference>
<dbReference type="InterPro" id="IPR000905">
    <property type="entry name" value="Gcp-like_dom"/>
</dbReference>
<dbReference type="AlphaFoldDB" id="A0A1W2GBX7"/>
<dbReference type="PANTHER" id="PTHR11735:SF11">
    <property type="entry name" value="TRNA THREONYLCARBAMOYLADENOSINE BIOSYNTHESIS PROTEIN TSAB"/>
    <property type="match status" value="1"/>
</dbReference>
<dbReference type="NCBIfam" id="TIGR03725">
    <property type="entry name" value="T6A_YeaZ"/>
    <property type="match status" value="1"/>
</dbReference>
<dbReference type="CDD" id="cd24032">
    <property type="entry name" value="ASKHA_NBD_TsaB"/>
    <property type="match status" value="1"/>
</dbReference>
<reference evidence="2 3" key="1">
    <citation type="submission" date="2017-04" db="EMBL/GenBank/DDBJ databases">
        <authorList>
            <person name="Afonso C.L."/>
            <person name="Miller P.J."/>
            <person name="Scott M.A."/>
            <person name="Spackman E."/>
            <person name="Goraichik I."/>
            <person name="Dimitrov K.M."/>
            <person name="Suarez D.L."/>
            <person name="Swayne D.E."/>
        </authorList>
    </citation>
    <scope>NUCLEOTIDE SEQUENCE [LARGE SCALE GENOMIC DNA]</scope>
    <source>
        <strain evidence="2 3">DSM 26133</strain>
    </source>
</reference>
<dbReference type="SUPFAM" id="SSF53067">
    <property type="entry name" value="Actin-like ATPase domain"/>
    <property type="match status" value="2"/>
</dbReference>
<organism evidence="2 3">
    <name type="scientific">Reichenbachiella faecimaris</name>
    <dbReference type="NCBI Taxonomy" id="692418"/>
    <lineage>
        <taxon>Bacteria</taxon>
        <taxon>Pseudomonadati</taxon>
        <taxon>Bacteroidota</taxon>
        <taxon>Cytophagia</taxon>
        <taxon>Cytophagales</taxon>
        <taxon>Reichenbachiellaceae</taxon>
        <taxon>Reichenbachiella</taxon>
    </lineage>
</organism>
<dbReference type="GO" id="GO:0002949">
    <property type="term" value="P:tRNA threonylcarbamoyladenosine modification"/>
    <property type="evidence" value="ECO:0007669"/>
    <property type="project" value="InterPro"/>
</dbReference>
<accession>A0A1W2GBX7</accession>
<gene>
    <name evidence="2" type="ORF">SAMN04488029_1666</name>
</gene>
<proteinExistence type="predicted"/>
<keyword evidence="3" id="KW-1185">Reference proteome</keyword>
<dbReference type="Proteomes" id="UP000192472">
    <property type="component" value="Unassembled WGS sequence"/>
</dbReference>
<dbReference type="EMBL" id="FWYF01000002">
    <property type="protein sequence ID" value="SMD33786.1"/>
    <property type="molecule type" value="Genomic_DNA"/>
</dbReference>
<evidence type="ECO:0000259" key="1">
    <source>
        <dbReference type="Pfam" id="PF00814"/>
    </source>
</evidence>
<name>A0A1W2GBX7_REIFA</name>
<dbReference type="OrthoDB" id="9784166at2"/>
<dbReference type="RefSeq" id="WP_084372195.1">
    <property type="nucleotide sequence ID" value="NZ_FWYF01000002.1"/>
</dbReference>
<sequence>MSLILGIDTSSSSGSVALLKDGKLIGSQLYSIEKSHSSLLHVMIEQMMKNAGCLMNELSAVSVAEGPGSYTGLRIGVSAAKGLCLALDIPLIAINTLEAMAYQLHRRSADQVTYCPMLDARRMEVYSALYDQNFQNIKSTAPVILDDYAYEDILENQKVLFFGDGSNKAKEVINHKNAFFVDSIVPSAEEVALLAFDKFKSNAFENVISFEPFYLKEFRTASSFK</sequence>
<evidence type="ECO:0000313" key="2">
    <source>
        <dbReference type="EMBL" id="SMD33786.1"/>
    </source>
</evidence>
<dbReference type="InterPro" id="IPR022496">
    <property type="entry name" value="T6A_TsaB"/>
</dbReference>
<dbReference type="Gene3D" id="3.30.420.40">
    <property type="match status" value="2"/>
</dbReference>
<dbReference type="PANTHER" id="PTHR11735">
    <property type="entry name" value="TRNA N6-ADENOSINE THREONYLCARBAMOYLTRANSFERASE"/>
    <property type="match status" value="1"/>
</dbReference>
<protein>
    <submittedName>
        <fullName evidence="2">tRNA threonylcarbamoyladenosine biosynthesis protein TsaB</fullName>
    </submittedName>
</protein>
<dbReference type="STRING" id="692418.SAMN04488029_1666"/>